<feature type="region of interest" description="Disordered" evidence="1">
    <location>
        <begin position="237"/>
        <end position="283"/>
    </location>
</feature>
<feature type="compositionally biased region" description="Acidic residues" evidence="1">
    <location>
        <begin position="273"/>
        <end position="283"/>
    </location>
</feature>
<name>A0A250XTV2_9CHLO</name>
<evidence type="ECO:0000313" key="2">
    <source>
        <dbReference type="EMBL" id="GAX86497.1"/>
    </source>
</evidence>
<sequence>MVSLIFSTRDGIAYAVNITDATFERAKKMCGYKSNQHFLLGKVPGQVFYSHTMERVDGIQDVHSSSVASVMGFPGEEGPTEMADEYRKRLVKLRNRRAYMLRKQRQQSAEEMEKVGHHQHEETTAALQATTEVTTTLEVATALNQGADSLVEESLQQSCERLERRARSESSTPECTPSKHQTKIRRVGGDGEGEAEGNDTTAKSSEGDGEADDDGGGSTQTDTAAAAEIARQAWLTKRPSRRLCAPEIGRMAGNGPTRPKPISKQTKPTDTEGSSDDDDNDEEDMEAVEITYEVINASDVAEQLAAMTPKQQLLVWNMTGFYACKNDASSIIEDAGLTVEEIEATIVELIQYEKHSDVFMTFPGNGINPDTGGNQKKHLRLDSMKAWLDSGKLGSTKKRMSASQKVLDTVVKVEECLRALKVPTFIIDPGVHQFTKQAVMINCKPAVVTRDTPEQGNQDIHCDFAPSQSIRIAGPACVAAISALSELHVGIFKGSHSTCRNLAHWLAAYYGDEMSDDMQHLKAYMHLFVSSLPSRVVMQGGVSIFMDEVLLHRGLKAAVRED</sequence>
<reference evidence="2 3" key="1">
    <citation type="submission" date="2017-08" db="EMBL/GenBank/DDBJ databases">
        <title>Acidophilic green algal genome provides insights into adaptation to an acidic environment.</title>
        <authorList>
            <person name="Hirooka S."/>
            <person name="Hirose Y."/>
            <person name="Kanesaki Y."/>
            <person name="Higuchi S."/>
            <person name="Fujiwara T."/>
            <person name="Onuma R."/>
            <person name="Era A."/>
            <person name="Ohbayashi R."/>
            <person name="Uzuka A."/>
            <person name="Nozaki H."/>
            <person name="Yoshikawa H."/>
            <person name="Miyagishima S.Y."/>
        </authorList>
    </citation>
    <scope>NUCLEOTIDE SEQUENCE [LARGE SCALE GENOMIC DNA]</scope>
    <source>
        <strain evidence="2 3">NIES-2499</strain>
    </source>
</reference>
<proteinExistence type="predicted"/>
<protein>
    <submittedName>
        <fullName evidence="2">Uncharacterized protein</fullName>
    </submittedName>
</protein>
<organism evidence="2 3">
    <name type="scientific">Chlamydomonas eustigma</name>
    <dbReference type="NCBI Taxonomy" id="1157962"/>
    <lineage>
        <taxon>Eukaryota</taxon>
        <taxon>Viridiplantae</taxon>
        <taxon>Chlorophyta</taxon>
        <taxon>core chlorophytes</taxon>
        <taxon>Chlorophyceae</taxon>
        <taxon>CS clade</taxon>
        <taxon>Chlamydomonadales</taxon>
        <taxon>Chlamydomonadaceae</taxon>
        <taxon>Chlamydomonas</taxon>
    </lineage>
</organism>
<dbReference type="AlphaFoldDB" id="A0A250XTV2"/>
<keyword evidence="3" id="KW-1185">Reference proteome</keyword>
<feature type="region of interest" description="Disordered" evidence="1">
    <location>
        <begin position="161"/>
        <end position="222"/>
    </location>
</feature>
<evidence type="ECO:0000313" key="3">
    <source>
        <dbReference type="Proteomes" id="UP000232323"/>
    </source>
</evidence>
<dbReference type="Proteomes" id="UP000232323">
    <property type="component" value="Unassembled WGS sequence"/>
</dbReference>
<accession>A0A250XTV2</accession>
<gene>
    <name evidence="2" type="ORF">CEUSTIGMA_g13905.t1</name>
</gene>
<comment type="caution">
    <text evidence="2">The sequence shown here is derived from an EMBL/GenBank/DDBJ whole genome shotgun (WGS) entry which is preliminary data.</text>
</comment>
<feature type="non-terminal residue" evidence="2">
    <location>
        <position position="562"/>
    </location>
</feature>
<dbReference type="EMBL" id="BEGY01000334">
    <property type="protein sequence ID" value="GAX86497.1"/>
    <property type="molecule type" value="Genomic_DNA"/>
</dbReference>
<evidence type="ECO:0000256" key="1">
    <source>
        <dbReference type="SAM" id="MobiDB-lite"/>
    </source>
</evidence>